<accession>A0A1G8Y4H0</accession>
<keyword evidence="2" id="KW-1185">Reference proteome</keyword>
<dbReference type="PROSITE" id="PS51318">
    <property type="entry name" value="TAT"/>
    <property type="match status" value="1"/>
</dbReference>
<organism evidence="1 2">
    <name type="scientific">Meinhardsimonia xiamenensis</name>
    <dbReference type="NCBI Taxonomy" id="990712"/>
    <lineage>
        <taxon>Bacteria</taxon>
        <taxon>Pseudomonadati</taxon>
        <taxon>Pseudomonadota</taxon>
        <taxon>Alphaproteobacteria</taxon>
        <taxon>Rhodobacterales</taxon>
        <taxon>Paracoccaceae</taxon>
        <taxon>Meinhardsimonia</taxon>
    </lineage>
</organism>
<protein>
    <submittedName>
        <fullName evidence="1">Esterase/lipase superfamily enzyme</fullName>
    </submittedName>
</protein>
<dbReference type="PIRSF" id="PIRSF033909">
    <property type="entry name" value="UCP033909"/>
    <property type="match status" value="1"/>
</dbReference>
<dbReference type="Pfam" id="PF05990">
    <property type="entry name" value="DUF900"/>
    <property type="match status" value="1"/>
</dbReference>
<dbReference type="OrthoDB" id="9797755at2"/>
<sequence>MSRPAAAPPAHPSRRWVLAGLAGTALAGCAARPRLVPAGPAAEMSRVRSVYVGTTRRYEGGLGFGAGRSAGIAFARYDVSVPPERQPGEFDWPVGREAPDPARHFLLAGGEIFDGARPFRADLARALAARPRSDREAVIYVHGFNNTFDEAVLRLVQLAEDFELPAVAVHFSWPSAGTPVGYAYDRDSVLYSRDGLLRLIAEVERAGVRRIVLVGHSLGSMLVMEALRQMAVEAPGSVARRIGGVILISPDLDVDLFRAQARRIGRLPQPFGIFVSRRDRVLTLSASLTGRRDRLGNLRSFDRVADLDVTVIDITAFSADAAGHFTLGNSPALISLFSRADAFEAAFRGDSAGNAGLAMGTVLTVRNATAIIVNPLLAQ</sequence>
<dbReference type="Proteomes" id="UP000199328">
    <property type="component" value="Unassembled WGS sequence"/>
</dbReference>
<name>A0A1G8Y4H0_9RHOB</name>
<gene>
    <name evidence="1" type="ORF">SAMN05216257_101178</name>
</gene>
<dbReference type="AlphaFoldDB" id="A0A1G8Y4H0"/>
<dbReference type="PANTHER" id="PTHR36513:SF1">
    <property type="entry name" value="TRANSMEMBRANE PROTEIN"/>
    <property type="match status" value="1"/>
</dbReference>
<dbReference type="EMBL" id="FNFV01000001">
    <property type="protein sequence ID" value="SDJ97623.1"/>
    <property type="molecule type" value="Genomic_DNA"/>
</dbReference>
<evidence type="ECO:0000313" key="1">
    <source>
        <dbReference type="EMBL" id="SDJ97623.1"/>
    </source>
</evidence>
<proteinExistence type="predicted"/>
<reference evidence="2" key="1">
    <citation type="submission" date="2016-10" db="EMBL/GenBank/DDBJ databases">
        <authorList>
            <person name="Varghese N."/>
            <person name="Submissions S."/>
        </authorList>
    </citation>
    <scope>NUCLEOTIDE SEQUENCE [LARGE SCALE GENOMIC DNA]</scope>
    <source>
        <strain evidence="2">CGMCC 1.10789</strain>
    </source>
</reference>
<dbReference type="PROSITE" id="PS51257">
    <property type="entry name" value="PROKAR_LIPOPROTEIN"/>
    <property type="match status" value="1"/>
</dbReference>
<dbReference type="SUPFAM" id="SSF53474">
    <property type="entry name" value="alpha/beta-Hydrolases"/>
    <property type="match status" value="1"/>
</dbReference>
<evidence type="ECO:0000313" key="2">
    <source>
        <dbReference type="Proteomes" id="UP000199328"/>
    </source>
</evidence>
<dbReference type="Gene3D" id="3.40.50.1820">
    <property type="entry name" value="alpha/beta hydrolase"/>
    <property type="match status" value="1"/>
</dbReference>
<dbReference type="InterPro" id="IPR010297">
    <property type="entry name" value="DUF900_hydrolase"/>
</dbReference>
<dbReference type="STRING" id="990712.SAMN05216257_101178"/>
<dbReference type="PANTHER" id="PTHR36513">
    <property type="entry name" value="ABC TRANSMEMBRANE TYPE-1 DOMAIN-CONTAINING PROTEIN"/>
    <property type="match status" value="1"/>
</dbReference>
<dbReference type="InterPro" id="IPR029058">
    <property type="entry name" value="AB_hydrolase_fold"/>
</dbReference>
<dbReference type="InterPro" id="IPR014586">
    <property type="entry name" value="UCP033909"/>
</dbReference>
<dbReference type="InterPro" id="IPR006311">
    <property type="entry name" value="TAT_signal"/>
</dbReference>